<evidence type="ECO:0000256" key="7">
    <source>
        <dbReference type="SAM" id="Phobius"/>
    </source>
</evidence>
<dbReference type="InterPro" id="IPR001123">
    <property type="entry name" value="LeuE-type"/>
</dbReference>
<dbReference type="EMBL" id="NRRE01000026">
    <property type="protein sequence ID" value="MBK1697836.1"/>
    <property type="molecule type" value="Genomic_DNA"/>
</dbReference>
<reference evidence="8" key="2">
    <citation type="journal article" date="2020" name="Microorganisms">
        <title>Osmotic Adaptation and Compatible Solute Biosynthesis of Phototrophic Bacteria as Revealed from Genome Analyses.</title>
        <authorList>
            <person name="Imhoff J.F."/>
            <person name="Rahn T."/>
            <person name="Kunzel S."/>
            <person name="Keller A."/>
            <person name="Neulinger S.C."/>
        </authorList>
    </citation>
    <scope>NUCLEOTIDE SEQUENCE</scope>
    <source>
        <strain evidence="8">DSM 9154</strain>
    </source>
</reference>
<comment type="caution">
    <text evidence="8">The sequence shown here is derived from an EMBL/GenBank/DDBJ whole genome shotgun (WGS) entry which is preliminary data.</text>
</comment>
<dbReference type="PANTHER" id="PTHR30086:SF14">
    <property type="entry name" value="HOMOSERINE_HOMOSERINE LACTONE EFFLUX PROTEIN"/>
    <property type="match status" value="1"/>
</dbReference>
<dbReference type="PIRSF" id="PIRSF006324">
    <property type="entry name" value="LeuE"/>
    <property type="match status" value="1"/>
</dbReference>
<dbReference type="PANTHER" id="PTHR30086">
    <property type="entry name" value="ARGININE EXPORTER PROTEIN ARGO"/>
    <property type="match status" value="1"/>
</dbReference>
<feature type="transmembrane region" description="Helical" evidence="7">
    <location>
        <begin position="153"/>
        <end position="174"/>
    </location>
</feature>
<keyword evidence="5 7" id="KW-1133">Transmembrane helix</keyword>
<accession>A0A934QIY2</accession>
<sequence length="207" mass="21997">MSIEFLVTALIVVAVPGAGALYTVATGLARGRRASLVAAFGCTIAILPHIAAAITGLAALLHTSALAFQLLKYAGILYLLYLAWQTLRARGALQLDTGGAKESQTKNDRQIVGQAILINLLNPKLSIFFLAFLPQFVPAGATDGLARMVQLSAVFMALTFVVFAFYGMFAAATRHYVLSRPSVMGWLRRGIAATFVGLGARLALAER</sequence>
<dbReference type="GO" id="GO:0005886">
    <property type="term" value="C:plasma membrane"/>
    <property type="evidence" value="ECO:0007669"/>
    <property type="project" value="UniProtKB-SubCell"/>
</dbReference>
<protein>
    <submittedName>
        <fullName evidence="8">LysE family translocator</fullName>
    </submittedName>
</protein>
<evidence type="ECO:0000256" key="4">
    <source>
        <dbReference type="ARBA" id="ARBA00022692"/>
    </source>
</evidence>
<evidence type="ECO:0000256" key="5">
    <source>
        <dbReference type="ARBA" id="ARBA00022989"/>
    </source>
</evidence>
<evidence type="ECO:0000256" key="2">
    <source>
        <dbReference type="ARBA" id="ARBA00007928"/>
    </source>
</evidence>
<dbReference type="RefSeq" id="WP_027288968.1">
    <property type="nucleotide sequence ID" value="NZ_NRRE01000026.1"/>
</dbReference>
<keyword evidence="4 7" id="KW-0812">Transmembrane</keyword>
<evidence type="ECO:0000256" key="6">
    <source>
        <dbReference type="ARBA" id="ARBA00023136"/>
    </source>
</evidence>
<keyword evidence="6 7" id="KW-0472">Membrane</keyword>
<dbReference type="Proteomes" id="UP000778970">
    <property type="component" value="Unassembled WGS sequence"/>
</dbReference>
<evidence type="ECO:0000256" key="1">
    <source>
        <dbReference type="ARBA" id="ARBA00004651"/>
    </source>
</evidence>
<feature type="transmembrane region" description="Helical" evidence="7">
    <location>
        <begin position="66"/>
        <end position="84"/>
    </location>
</feature>
<dbReference type="AlphaFoldDB" id="A0A934QIY2"/>
<dbReference type="Pfam" id="PF01810">
    <property type="entry name" value="LysE"/>
    <property type="match status" value="1"/>
</dbReference>
<evidence type="ECO:0000313" key="9">
    <source>
        <dbReference type="Proteomes" id="UP000778970"/>
    </source>
</evidence>
<feature type="transmembrane region" description="Helical" evidence="7">
    <location>
        <begin position="111"/>
        <end position="133"/>
    </location>
</feature>
<proteinExistence type="inferred from homology"/>
<evidence type="ECO:0000313" key="8">
    <source>
        <dbReference type="EMBL" id="MBK1697836.1"/>
    </source>
</evidence>
<comment type="similarity">
    <text evidence="2">Belongs to the Rht family.</text>
</comment>
<keyword evidence="9" id="KW-1185">Reference proteome</keyword>
<feature type="transmembrane region" description="Helical" evidence="7">
    <location>
        <begin position="36"/>
        <end position="60"/>
    </location>
</feature>
<keyword evidence="3" id="KW-1003">Cell membrane</keyword>
<organism evidence="8 9">
    <name type="scientific">Rhodovibrio salinarum</name>
    <dbReference type="NCBI Taxonomy" id="1087"/>
    <lineage>
        <taxon>Bacteria</taxon>
        <taxon>Pseudomonadati</taxon>
        <taxon>Pseudomonadota</taxon>
        <taxon>Alphaproteobacteria</taxon>
        <taxon>Rhodospirillales</taxon>
        <taxon>Rhodovibrionaceae</taxon>
        <taxon>Rhodovibrio</taxon>
    </lineage>
</organism>
<comment type="subcellular location">
    <subcellularLocation>
        <location evidence="1">Cell membrane</location>
        <topology evidence="1">Multi-pass membrane protein</topology>
    </subcellularLocation>
</comment>
<name>A0A934QIY2_9PROT</name>
<dbReference type="GO" id="GO:0042970">
    <property type="term" value="F:homoserine transmembrane transporter activity"/>
    <property type="evidence" value="ECO:0007669"/>
    <property type="project" value="TreeGrafter"/>
</dbReference>
<feature type="transmembrane region" description="Helical" evidence="7">
    <location>
        <begin position="6"/>
        <end position="24"/>
    </location>
</feature>
<evidence type="ECO:0000256" key="3">
    <source>
        <dbReference type="ARBA" id="ARBA00022475"/>
    </source>
</evidence>
<reference evidence="8" key="1">
    <citation type="submission" date="2017-08" db="EMBL/GenBank/DDBJ databases">
        <authorList>
            <person name="Imhoff J.F."/>
            <person name="Rahn T."/>
            <person name="Kuenzel S."/>
            <person name="Neulinger S.C."/>
        </authorList>
    </citation>
    <scope>NUCLEOTIDE SEQUENCE</scope>
    <source>
        <strain evidence="8">DSM 9154</strain>
    </source>
</reference>
<gene>
    <name evidence="8" type="ORF">CKO21_11350</name>
</gene>